<gene>
    <name evidence="2" type="ORF">GSM42_16470</name>
</gene>
<organism evidence="2 3">
    <name type="scientific">Shimazuella alba</name>
    <dbReference type="NCBI Taxonomy" id="2690964"/>
    <lineage>
        <taxon>Bacteria</taxon>
        <taxon>Bacillati</taxon>
        <taxon>Bacillota</taxon>
        <taxon>Bacilli</taxon>
        <taxon>Bacillales</taxon>
        <taxon>Thermoactinomycetaceae</taxon>
        <taxon>Shimazuella</taxon>
    </lineage>
</organism>
<accession>A0A6I4VU15</accession>
<dbReference type="Pfam" id="PF13471">
    <property type="entry name" value="Transglut_core3"/>
    <property type="match status" value="1"/>
</dbReference>
<keyword evidence="3" id="KW-1185">Reference proteome</keyword>
<reference evidence="2 3" key="1">
    <citation type="submission" date="2019-12" db="EMBL/GenBank/DDBJ databases">
        <title>Whole-genome analyses of novel actinobacteria.</title>
        <authorList>
            <person name="Sahin N."/>
            <person name="Saygin H."/>
        </authorList>
    </citation>
    <scope>NUCLEOTIDE SEQUENCE [LARGE SCALE GENOMIC DNA]</scope>
    <source>
        <strain evidence="2 3">KC615</strain>
    </source>
</reference>
<dbReference type="InterPro" id="IPR053521">
    <property type="entry name" value="McjB-like"/>
</dbReference>
<evidence type="ECO:0000313" key="2">
    <source>
        <dbReference type="EMBL" id="MXQ55279.1"/>
    </source>
</evidence>
<dbReference type="NCBIfam" id="NF033537">
    <property type="entry name" value="lasso_biosyn_B2"/>
    <property type="match status" value="1"/>
</dbReference>
<evidence type="ECO:0000313" key="3">
    <source>
        <dbReference type="Proteomes" id="UP000430692"/>
    </source>
</evidence>
<dbReference type="Proteomes" id="UP000430692">
    <property type="component" value="Unassembled WGS sequence"/>
</dbReference>
<dbReference type="EMBL" id="WUUL01000013">
    <property type="protein sequence ID" value="MXQ55279.1"/>
    <property type="molecule type" value="Genomic_DNA"/>
</dbReference>
<proteinExistence type="predicted"/>
<comment type="caution">
    <text evidence="2">The sequence shown here is derived from an EMBL/GenBank/DDBJ whole genome shotgun (WGS) entry which is preliminary data.</text>
</comment>
<protein>
    <submittedName>
        <fullName evidence="2">Lasso peptide biosynthesis B2 protein</fullName>
    </submittedName>
</protein>
<dbReference type="InterPro" id="IPR032708">
    <property type="entry name" value="McjB_C"/>
</dbReference>
<feature type="domain" description="Microcin J25-processing protein McjB C-terminal" evidence="1">
    <location>
        <begin position="19"/>
        <end position="117"/>
    </location>
</feature>
<sequence length="120" mass="13592">MIRAWICLFVAIYLTKTYSLQQITTILQAKKSKCDATCMQVEAKEALHKIESAKRFFLSRTACLEQSLALFLFAASYSKKVDWCVGVRLAPFVSHAWIEIDGEPVNESPEVGEYKKVVIV</sequence>
<evidence type="ECO:0000259" key="1">
    <source>
        <dbReference type="Pfam" id="PF13471"/>
    </source>
</evidence>
<name>A0A6I4VU15_9BACL</name>
<dbReference type="RefSeq" id="WP_160802632.1">
    <property type="nucleotide sequence ID" value="NZ_WUUL01000013.1"/>
</dbReference>
<dbReference type="AlphaFoldDB" id="A0A6I4VU15"/>